<accession>A0A8G0KT40</accession>
<dbReference type="EMBL" id="CP067378">
    <property type="protein sequence ID" value="QYS89633.1"/>
    <property type="molecule type" value="Genomic_DNA"/>
</dbReference>
<evidence type="ECO:0000313" key="1">
    <source>
        <dbReference type="EMBL" id="QYS89633.1"/>
    </source>
</evidence>
<organism evidence="1">
    <name type="scientific">Flavobacterium columnare</name>
    <dbReference type="NCBI Taxonomy" id="996"/>
    <lineage>
        <taxon>Bacteria</taxon>
        <taxon>Pseudomonadati</taxon>
        <taxon>Bacteroidota</taxon>
        <taxon>Flavobacteriia</taxon>
        <taxon>Flavobacteriales</taxon>
        <taxon>Flavobacteriaceae</taxon>
        <taxon>Flavobacterium</taxon>
    </lineage>
</organism>
<dbReference type="RefSeq" id="WP_127823670.1">
    <property type="nucleotide sequence ID" value="NZ_RQSM01000003.1"/>
</dbReference>
<dbReference type="KEGG" id="fdv:JJC05_05055"/>
<reference evidence="1" key="1">
    <citation type="submission" date="2020-12" db="EMBL/GenBank/DDBJ databases">
        <title>Genome sequencing of genetic groups of Flavobacterium columnare.</title>
        <authorList>
            <person name="Waldbieser G.C."/>
            <person name="Griffin M.J."/>
            <person name="LaFrentz B.R."/>
        </authorList>
    </citation>
    <scope>NUCLEOTIDE SEQUENCE</scope>
    <source>
        <strain evidence="1">90-106</strain>
    </source>
</reference>
<dbReference type="Proteomes" id="UP000824721">
    <property type="component" value="Chromosome"/>
</dbReference>
<dbReference type="AlphaFoldDB" id="A0A8G0KT40"/>
<sequence>MNTAIDEIQISTNVNEVKSIFDKYKFDLLETDENGNKCIAVEFQDELRKKLSTFNLDEKEIKHCLEWLPTAKTNVNVIVVPDLSRRILDEINNPNQVANDKIILSSIWKSFVEISMLKQDSKDKLIIDVTDVEQAKGKFNAIANNLQFDLSNHKGKSNRLYFTADKTDQFNLGIEKMYNSAVQKPLGADYVFYFKRYLESRIKKNTLFDNYVNKIVIITDGYLEPEESAAYTKLAPQLYKSLNIGNTNELISILGLNIPNVNVDLSNSEILICEVNERKKGKGKDFEILKAYWTDWLQRMNARNIKLVHREQATDITVNTINQFIKQ</sequence>
<name>A0A8G0KT40_9FLAO</name>
<protein>
    <submittedName>
        <fullName evidence="1">Uncharacterized protein</fullName>
    </submittedName>
</protein>
<dbReference type="OrthoDB" id="945646at2"/>
<proteinExistence type="predicted"/>
<gene>
    <name evidence="1" type="ORF">JJC05_05055</name>
</gene>